<gene>
    <name evidence="2" type="ORF">IV67_GL001476</name>
</gene>
<sequence>MNESKGFDIFSLVLGILSVILAFFVLNHPGVSMSVVIIIIGIFMLVDGILHFGRRSRLRELGMKSTGMLTFSAVIDIIAGLMIIFMPTSFGAMYVWIVVAVGMVMDSLFELWAAKYVKHLGKGYYWFIVIMAILGIIFGIVMMFSPAFALTFVVAMVAAYFLVFGIVQIVNAF</sequence>
<keyword evidence="3" id="KW-1185">Reference proteome</keyword>
<keyword evidence="1" id="KW-0812">Transmembrane</keyword>
<dbReference type="Proteomes" id="UP000051673">
    <property type="component" value="Unassembled WGS sequence"/>
</dbReference>
<evidence type="ECO:0000256" key="1">
    <source>
        <dbReference type="SAM" id="Phobius"/>
    </source>
</evidence>
<feature type="transmembrane region" description="Helical" evidence="1">
    <location>
        <begin position="92"/>
        <end position="112"/>
    </location>
</feature>
<name>A0A0R2JK87_9LACO</name>
<feature type="transmembrane region" description="Helical" evidence="1">
    <location>
        <begin position="32"/>
        <end position="53"/>
    </location>
</feature>
<dbReference type="OrthoDB" id="2325981at2"/>
<evidence type="ECO:0000313" key="3">
    <source>
        <dbReference type="Proteomes" id="UP000051673"/>
    </source>
</evidence>
<organism evidence="2 3">
    <name type="scientific">Weissella minor</name>
    <dbReference type="NCBI Taxonomy" id="1620"/>
    <lineage>
        <taxon>Bacteria</taxon>
        <taxon>Bacillati</taxon>
        <taxon>Bacillota</taxon>
        <taxon>Bacilli</taxon>
        <taxon>Lactobacillales</taxon>
        <taxon>Lactobacillaceae</taxon>
        <taxon>Weissella</taxon>
    </lineage>
</organism>
<dbReference type="EMBL" id="JQCD01000017">
    <property type="protein sequence ID" value="KRN77632.1"/>
    <property type="molecule type" value="Genomic_DNA"/>
</dbReference>
<dbReference type="InterPro" id="IPR005325">
    <property type="entry name" value="DUF308_memb"/>
</dbReference>
<evidence type="ECO:0000313" key="2">
    <source>
        <dbReference type="EMBL" id="KRN77632.1"/>
    </source>
</evidence>
<dbReference type="Pfam" id="PF03729">
    <property type="entry name" value="DUF308"/>
    <property type="match status" value="2"/>
</dbReference>
<feature type="transmembrane region" description="Helical" evidence="1">
    <location>
        <begin position="150"/>
        <end position="170"/>
    </location>
</feature>
<dbReference type="GO" id="GO:0005886">
    <property type="term" value="C:plasma membrane"/>
    <property type="evidence" value="ECO:0007669"/>
    <property type="project" value="TreeGrafter"/>
</dbReference>
<comment type="caution">
    <text evidence="2">The sequence shown here is derived from an EMBL/GenBank/DDBJ whole genome shotgun (WGS) entry which is preliminary data.</text>
</comment>
<dbReference type="STRING" id="1620.IV67_GL001476"/>
<proteinExistence type="predicted"/>
<dbReference type="RefSeq" id="WP_057786457.1">
    <property type="nucleotide sequence ID" value="NZ_JQCD01000017.1"/>
</dbReference>
<keyword evidence="1" id="KW-0472">Membrane</keyword>
<dbReference type="PATRIC" id="fig|1620.3.peg.1507"/>
<dbReference type="AlphaFoldDB" id="A0A0R2JK87"/>
<dbReference type="InterPro" id="IPR052712">
    <property type="entry name" value="Acid_resist_chaperone_HdeD"/>
</dbReference>
<keyword evidence="1" id="KW-1133">Transmembrane helix</keyword>
<evidence type="ECO:0008006" key="4">
    <source>
        <dbReference type="Google" id="ProtNLM"/>
    </source>
</evidence>
<dbReference type="PANTHER" id="PTHR34989">
    <property type="entry name" value="PROTEIN HDED"/>
    <property type="match status" value="1"/>
</dbReference>
<accession>A0A0R2JK87</accession>
<feature type="transmembrane region" description="Helical" evidence="1">
    <location>
        <begin position="124"/>
        <end position="144"/>
    </location>
</feature>
<feature type="transmembrane region" description="Helical" evidence="1">
    <location>
        <begin position="65"/>
        <end position="86"/>
    </location>
</feature>
<dbReference type="PANTHER" id="PTHR34989:SF1">
    <property type="entry name" value="PROTEIN HDED"/>
    <property type="match status" value="1"/>
</dbReference>
<feature type="transmembrane region" description="Helical" evidence="1">
    <location>
        <begin position="7"/>
        <end position="26"/>
    </location>
</feature>
<reference evidence="2 3" key="1">
    <citation type="journal article" date="2015" name="Genome Announc.">
        <title>Expanding the biotechnology potential of lactobacilli through comparative genomics of 213 strains and associated genera.</title>
        <authorList>
            <person name="Sun Z."/>
            <person name="Harris H.M."/>
            <person name="McCann A."/>
            <person name="Guo C."/>
            <person name="Argimon S."/>
            <person name="Zhang W."/>
            <person name="Yang X."/>
            <person name="Jeffery I.B."/>
            <person name="Cooney J.C."/>
            <person name="Kagawa T.F."/>
            <person name="Liu W."/>
            <person name="Song Y."/>
            <person name="Salvetti E."/>
            <person name="Wrobel A."/>
            <person name="Rasinkangas P."/>
            <person name="Parkhill J."/>
            <person name="Rea M.C."/>
            <person name="O'Sullivan O."/>
            <person name="Ritari J."/>
            <person name="Douillard F.P."/>
            <person name="Paul Ross R."/>
            <person name="Yang R."/>
            <person name="Briner A.E."/>
            <person name="Felis G.E."/>
            <person name="de Vos W.M."/>
            <person name="Barrangou R."/>
            <person name="Klaenhammer T.R."/>
            <person name="Caufield P.W."/>
            <person name="Cui Y."/>
            <person name="Zhang H."/>
            <person name="O'Toole P.W."/>
        </authorList>
    </citation>
    <scope>NUCLEOTIDE SEQUENCE [LARGE SCALE GENOMIC DNA]</scope>
    <source>
        <strain evidence="2 3">DSM 20014</strain>
    </source>
</reference>
<protein>
    <recommendedName>
        <fullName evidence="4">Integral membrane protein</fullName>
    </recommendedName>
</protein>